<dbReference type="EMBL" id="CAADJA010000002">
    <property type="protein sequence ID" value="VFS50799.1"/>
    <property type="molecule type" value="Genomic_DNA"/>
</dbReference>
<dbReference type="RefSeq" id="WP_134531376.1">
    <property type="nucleotide sequence ID" value="NZ_CAADJA010000002.1"/>
</dbReference>
<dbReference type="AlphaFoldDB" id="A0A484ZZX1"/>
<dbReference type="Proteomes" id="UP000373449">
    <property type="component" value="Unassembled WGS sequence"/>
</dbReference>
<gene>
    <name evidence="1" type="ORF">NCTC12282_04691</name>
</gene>
<evidence type="ECO:0000313" key="1">
    <source>
        <dbReference type="EMBL" id="VFS50799.1"/>
    </source>
</evidence>
<protein>
    <submittedName>
        <fullName evidence="1">Uncharacterized protein</fullName>
    </submittedName>
</protein>
<evidence type="ECO:0000313" key="2">
    <source>
        <dbReference type="Proteomes" id="UP000373449"/>
    </source>
</evidence>
<organism evidence="1 2">
    <name type="scientific">Budvicia aquatica</name>
    <dbReference type="NCBI Taxonomy" id="82979"/>
    <lineage>
        <taxon>Bacteria</taxon>
        <taxon>Pseudomonadati</taxon>
        <taxon>Pseudomonadota</taxon>
        <taxon>Gammaproteobacteria</taxon>
        <taxon>Enterobacterales</taxon>
        <taxon>Budviciaceae</taxon>
        <taxon>Budvicia</taxon>
    </lineage>
</organism>
<name>A0A484ZZX1_9GAMM</name>
<reference evidence="1 2" key="1">
    <citation type="submission" date="2019-03" db="EMBL/GenBank/DDBJ databases">
        <authorList>
            <consortium name="Pathogen Informatics"/>
        </authorList>
    </citation>
    <scope>NUCLEOTIDE SEQUENCE [LARGE SCALE GENOMIC DNA]</scope>
    <source>
        <strain evidence="1 2">NCTC12282</strain>
    </source>
</reference>
<accession>A0A484ZZX1</accession>
<proteinExistence type="predicted"/>
<sequence length="92" mass="10297">MFFNGVREWGDSIIGKPLSSVYGLIHILDVEDIEHPQQLQFIFEGGSNRTISCASNGSALVLRDVAMVESDLGEYGKTNNQRFIWMACFLVI</sequence>